<dbReference type="Pfam" id="PF04784">
    <property type="entry name" value="DUF547"/>
    <property type="match status" value="1"/>
</dbReference>
<dbReference type="InterPro" id="IPR006869">
    <property type="entry name" value="DUF547"/>
</dbReference>
<dbReference type="PANTHER" id="PTHR46361">
    <property type="entry name" value="ELECTRON CARRIER/ PROTEIN DISULFIDE OXIDOREDUCTASE"/>
    <property type="match status" value="1"/>
</dbReference>
<evidence type="ECO:0000313" key="2">
    <source>
        <dbReference type="EMBL" id="TWU46318.1"/>
    </source>
</evidence>
<dbReference type="AlphaFoldDB" id="A0A5C6EBP5"/>
<keyword evidence="3" id="KW-1185">Reference proteome</keyword>
<feature type="domain" description="DUF547" evidence="1">
    <location>
        <begin position="101"/>
        <end position="210"/>
    </location>
</feature>
<evidence type="ECO:0000313" key="3">
    <source>
        <dbReference type="Proteomes" id="UP000318288"/>
    </source>
</evidence>
<dbReference type="PANTHER" id="PTHR46361:SF3">
    <property type="entry name" value="ELECTRON CARRIER_ PROTEIN DISULFIDE OXIDOREDUCTASE"/>
    <property type="match status" value="1"/>
</dbReference>
<dbReference type="EMBL" id="SJPW01000008">
    <property type="protein sequence ID" value="TWU46318.1"/>
    <property type="molecule type" value="Genomic_DNA"/>
</dbReference>
<gene>
    <name evidence="2" type="ORF">Poly51_57140</name>
</gene>
<comment type="caution">
    <text evidence="2">The sequence shown here is derived from an EMBL/GenBank/DDBJ whole genome shotgun (WGS) entry which is preliminary data.</text>
</comment>
<reference evidence="2 3" key="1">
    <citation type="submission" date="2019-02" db="EMBL/GenBank/DDBJ databases">
        <title>Deep-cultivation of Planctomycetes and their phenomic and genomic characterization uncovers novel biology.</title>
        <authorList>
            <person name="Wiegand S."/>
            <person name="Jogler M."/>
            <person name="Boedeker C."/>
            <person name="Pinto D."/>
            <person name="Vollmers J."/>
            <person name="Rivas-Marin E."/>
            <person name="Kohn T."/>
            <person name="Peeters S.H."/>
            <person name="Heuer A."/>
            <person name="Rast P."/>
            <person name="Oberbeckmann S."/>
            <person name="Bunk B."/>
            <person name="Jeske O."/>
            <person name="Meyerdierks A."/>
            <person name="Storesund J.E."/>
            <person name="Kallscheuer N."/>
            <person name="Luecker S."/>
            <person name="Lage O.M."/>
            <person name="Pohl T."/>
            <person name="Merkel B.J."/>
            <person name="Hornburger P."/>
            <person name="Mueller R.-W."/>
            <person name="Bruemmer F."/>
            <person name="Labrenz M."/>
            <person name="Spormann A.M."/>
            <person name="Op Den Camp H."/>
            <person name="Overmann J."/>
            <person name="Amann R."/>
            <person name="Jetten M.S.M."/>
            <person name="Mascher T."/>
            <person name="Medema M.H."/>
            <person name="Devos D.P."/>
            <person name="Kaster A.-K."/>
            <person name="Ovreas L."/>
            <person name="Rohde M."/>
            <person name="Galperin M.Y."/>
            <person name="Jogler C."/>
        </authorList>
    </citation>
    <scope>NUCLEOTIDE SEQUENCE [LARGE SCALE GENOMIC DNA]</scope>
    <source>
        <strain evidence="2 3">Poly51</strain>
    </source>
</reference>
<proteinExistence type="predicted"/>
<organism evidence="2 3">
    <name type="scientific">Rubripirellula tenax</name>
    <dbReference type="NCBI Taxonomy" id="2528015"/>
    <lineage>
        <taxon>Bacteria</taxon>
        <taxon>Pseudomonadati</taxon>
        <taxon>Planctomycetota</taxon>
        <taxon>Planctomycetia</taxon>
        <taxon>Pirellulales</taxon>
        <taxon>Pirellulaceae</taxon>
        <taxon>Rubripirellula</taxon>
    </lineage>
</organism>
<sequence>MEMLNRNRPLTTVMLPLLAAVAFSIGTDASARAGAKVYVGQKVDSSISMDAVDHSAWTSLLKKFVNPLGRVDYRGWKSSAGDIRSLDAYLATLSTASLTQKSSKNATLAFWINAYNAVTVRGILREYPTTSIRNHTAKLFGYNIWKDLLLHVGGSTVSLDAIEHQKLRPMGDPRIHFAIVCASIGCPRLLDEAYEADRLDGQLDEAARGFFSLSMNLRYDDRSNAFELSSIMDWFGQDFGDGDSAVLKRIAPWIPSGPAKDSATRGTSSIRYMNYDWSLNEQ</sequence>
<evidence type="ECO:0000259" key="1">
    <source>
        <dbReference type="Pfam" id="PF04784"/>
    </source>
</evidence>
<dbReference type="Proteomes" id="UP000318288">
    <property type="component" value="Unassembled WGS sequence"/>
</dbReference>
<name>A0A5C6EBP5_9BACT</name>
<accession>A0A5C6EBP5</accession>
<protein>
    <recommendedName>
        <fullName evidence="1">DUF547 domain-containing protein</fullName>
    </recommendedName>
</protein>